<evidence type="ECO:0000256" key="4">
    <source>
        <dbReference type="ARBA" id="ARBA00022722"/>
    </source>
</evidence>
<evidence type="ECO:0000313" key="10">
    <source>
        <dbReference type="EMBL" id="MTU43842.1"/>
    </source>
</evidence>
<dbReference type="GeneID" id="43348717"/>
<dbReference type="NCBIfam" id="TIGR00619">
    <property type="entry name" value="sbcd"/>
    <property type="match status" value="1"/>
</dbReference>
<keyword evidence="7" id="KW-0255">Endonuclease</keyword>
<dbReference type="InterPro" id="IPR004593">
    <property type="entry name" value="SbcD"/>
</dbReference>
<dbReference type="CDD" id="cd00840">
    <property type="entry name" value="MPP_Mre11_N"/>
    <property type="match status" value="1"/>
</dbReference>
<dbReference type="GO" id="GO:0008408">
    <property type="term" value="F:3'-5' exonuclease activity"/>
    <property type="evidence" value="ECO:0007669"/>
    <property type="project" value="InterPro"/>
</dbReference>
<dbReference type="RefSeq" id="WP_008811449.1">
    <property type="nucleotide sequence ID" value="NZ_CAJUON010000008.1"/>
</dbReference>
<evidence type="ECO:0000256" key="1">
    <source>
        <dbReference type="ARBA" id="ARBA00010555"/>
    </source>
</evidence>
<sequence length="405" mass="45275">MRLLHTSDWHLGKRLFDKERYDVFEKFLAWLLSTIRQERVDTLIVAGDIFDTAVPTNKSLRLYYDFLSQLTSSECRHVVIVSGNHDSPTLLEAPKGILENFGVHVIGGAESPEDEVIELKDKAGNLEGVVCAVPFLRERDILRLKDDSTLSRAEEIQLAVENHYKSVVKAAIDRMGAKRVPLIATGHLFTVGSPKGEDVNELYIGATGAVPVNIFPSEIDYLALGHIHRAYSIGGDKTRNYCGAPIPLTFEEANLEKLVRLVDFEPDEIKVADIQVPKFDRLVSVQGSQTEISTKLKELAGQDEKILVEVIHTGKANAINLTGEVSEQTSGTKIEVLRVFDETKKANCLANDGDEMEIGELTWENVFEKKLKNETFEGEVSEEELWNAYRNAYFQISELADVNAQ</sequence>
<gene>
    <name evidence="7 10" type="primary">sbcD</name>
    <name evidence="10" type="ORF">GMD42_09480</name>
</gene>
<keyword evidence="4 7" id="KW-0540">Nuclease</keyword>
<dbReference type="InterPro" id="IPR004843">
    <property type="entry name" value="Calcineurin-like_PHP"/>
</dbReference>
<protein>
    <recommendedName>
        <fullName evidence="3 7">Nuclease SbcCD subunit D</fullName>
    </recommendedName>
</protein>
<name>A0A6I3S7X4_9BURK</name>
<dbReference type="InterPro" id="IPR026843">
    <property type="entry name" value="SbcD_C"/>
</dbReference>
<feature type="domain" description="Calcineurin-like phosphoesterase" evidence="8">
    <location>
        <begin position="1"/>
        <end position="229"/>
    </location>
</feature>
<dbReference type="GO" id="GO:0006310">
    <property type="term" value="P:DNA recombination"/>
    <property type="evidence" value="ECO:0007669"/>
    <property type="project" value="UniProtKB-KW"/>
</dbReference>
<dbReference type="Pfam" id="PF12320">
    <property type="entry name" value="SbcD_C"/>
    <property type="match status" value="1"/>
</dbReference>
<evidence type="ECO:0000256" key="3">
    <source>
        <dbReference type="ARBA" id="ARBA00013365"/>
    </source>
</evidence>
<comment type="subunit">
    <text evidence="2 7">Heterodimer of SbcC and SbcD.</text>
</comment>
<dbReference type="EMBL" id="WNCL01000031">
    <property type="protein sequence ID" value="MTU43842.1"/>
    <property type="molecule type" value="Genomic_DNA"/>
</dbReference>
<evidence type="ECO:0000256" key="2">
    <source>
        <dbReference type="ARBA" id="ARBA00011322"/>
    </source>
</evidence>
<accession>A0A6I3S7X4</accession>
<dbReference type="GO" id="GO:0004519">
    <property type="term" value="F:endonuclease activity"/>
    <property type="evidence" value="ECO:0007669"/>
    <property type="project" value="UniProtKB-KW"/>
</dbReference>
<dbReference type="PANTHER" id="PTHR30337">
    <property type="entry name" value="COMPONENT OF ATP-DEPENDENT DSDNA EXONUCLEASE"/>
    <property type="match status" value="1"/>
</dbReference>
<evidence type="ECO:0000259" key="8">
    <source>
        <dbReference type="Pfam" id="PF00149"/>
    </source>
</evidence>
<evidence type="ECO:0000313" key="11">
    <source>
        <dbReference type="Proteomes" id="UP000462362"/>
    </source>
</evidence>
<evidence type="ECO:0000259" key="9">
    <source>
        <dbReference type="Pfam" id="PF12320"/>
    </source>
</evidence>
<dbReference type="PANTHER" id="PTHR30337:SF0">
    <property type="entry name" value="NUCLEASE SBCCD SUBUNIT D"/>
    <property type="match status" value="1"/>
</dbReference>
<dbReference type="Proteomes" id="UP000462362">
    <property type="component" value="Unassembled WGS sequence"/>
</dbReference>
<feature type="domain" description="Nuclease SbcCD subunit D C-terminal" evidence="9">
    <location>
        <begin position="279"/>
        <end position="374"/>
    </location>
</feature>
<keyword evidence="5 7" id="KW-0378">Hydrolase</keyword>
<dbReference type="SUPFAM" id="SSF56300">
    <property type="entry name" value="Metallo-dependent phosphatases"/>
    <property type="match status" value="1"/>
</dbReference>
<dbReference type="InterPro" id="IPR041796">
    <property type="entry name" value="Mre11_N"/>
</dbReference>
<organism evidence="10 11">
    <name type="scientific">Parasutterella excrementihominis</name>
    <dbReference type="NCBI Taxonomy" id="487175"/>
    <lineage>
        <taxon>Bacteria</taxon>
        <taxon>Pseudomonadati</taxon>
        <taxon>Pseudomonadota</taxon>
        <taxon>Betaproteobacteria</taxon>
        <taxon>Burkholderiales</taxon>
        <taxon>Sutterellaceae</taxon>
        <taxon>Parasutterella</taxon>
    </lineage>
</organism>
<dbReference type="InterPro" id="IPR029052">
    <property type="entry name" value="Metallo-depent_PP-like"/>
</dbReference>
<dbReference type="Gene3D" id="3.60.21.10">
    <property type="match status" value="1"/>
</dbReference>
<keyword evidence="7" id="KW-0235">DNA replication</keyword>
<dbReference type="Pfam" id="PF00149">
    <property type="entry name" value="Metallophos"/>
    <property type="match status" value="1"/>
</dbReference>
<evidence type="ECO:0000256" key="6">
    <source>
        <dbReference type="ARBA" id="ARBA00022839"/>
    </source>
</evidence>
<proteinExistence type="inferred from homology"/>
<evidence type="ECO:0000256" key="5">
    <source>
        <dbReference type="ARBA" id="ARBA00022801"/>
    </source>
</evidence>
<reference evidence="10 11" key="1">
    <citation type="journal article" date="2019" name="Nat. Med.">
        <title>A library of human gut bacterial isolates paired with longitudinal multiomics data enables mechanistic microbiome research.</title>
        <authorList>
            <person name="Poyet M."/>
            <person name="Groussin M."/>
            <person name="Gibbons S.M."/>
            <person name="Avila-Pacheco J."/>
            <person name="Jiang X."/>
            <person name="Kearney S.M."/>
            <person name="Perrotta A.R."/>
            <person name="Berdy B."/>
            <person name="Zhao S."/>
            <person name="Lieberman T.D."/>
            <person name="Swanson P.K."/>
            <person name="Smith M."/>
            <person name="Roesemann S."/>
            <person name="Alexander J.E."/>
            <person name="Rich S.A."/>
            <person name="Livny J."/>
            <person name="Vlamakis H."/>
            <person name="Clish C."/>
            <person name="Bullock K."/>
            <person name="Deik A."/>
            <person name="Scott J."/>
            <person name="Pierce K.A."/>
            <person name="Xavier R.J."/>
            <person name="Alm E.J."/>
        </authorList>
    </citation>
    <scope>NUCLEOTIDE SEQUENCE [LARGE SCALE GENOMIC DNA]</scope>
    <source>
        <strain evidence="10 11">BIOML-A2</strain>
    </source>
</reference>
<dbReference type="GO" id="GO:0006260">
    <property type="term" value="P:DNA replication"/>
    <property type="evidence" value="ECO:0007669"/>
    <property type="project" value="UniProtKB-KW"/>
</dbReference>
<keyword evidence="6 7" id="KW-0269">Exonuclease</keyword>
<evidence type="ECO:0000256" key="7">
    <source>
        <dbReference type="RuleBase" id="RU363069"/>
    </source>
</evidence>
<comment type="caution">
    <text evidence="10">The sequence shown here is derived from an EMBL/GenBank/DDBJ whole genome shotgun (WGS) entry which is preliminary data.</text>
</comment>
<comment type="function">
    <text evidence="7">SbcCD cleaves DNA hairpin structures. These structures can inhibit DNA replication and are intermediates in certain DNA recombination reactions. The complex acts as a 3'-&gt;5' double strand exonuclease that can open hairpins. It also has a 5' single-strand endonuclease activity.</text>
</comment>
<dbReference type="AlphaFoldDB" id="A0A6I3S7X4"/>
<keyword evidence="7" id="KW-0233">DNA recombination</keyword>
<dbReference type="InterPro" id="IPR050535">
    <property type="entry name" value="DNA_Repair-Maintenance_Comp"/>
</dbReference>
<comment type="similarity">
    <text evidence="1 7">Belongs to the SbcD family.</text>
</comment>